<dbReference type="PROSITE" id="PS00330">
    <property type="entry name" value="HEMOLYSIN_CALCIUM"/>
    <property type="match status" value="6"/>
</dbReference>
<dbReference type="PRINTS" id="PR00313">
    <property type="entry name" value="CABNDNGRPT"/>
</dbReference>
<evidence type="ECO:0000256" key="3">
    <source>
        <dbReference type="SAM" id="MobiDB-lite"/>
    </source>
</evidence>
<evidence type="ECO:0000256" key="4">
    <source>
        <dbReference type="SAM" id="Phobius"/>
    </source>
</evidence>
<dbReference type="SUPFAM" id="SSF51120">
    <property type="entry name" value="beta-Roll"/>
    <property type="match status" value="2"/>
</dbReference>
<evidence type="ECO:0000256" key="1">
    <source>
        <dbReference type="ARBA" id="ARBA00004613"/>
    </source>
</evidence>
<dbReference type="GO" id="GO:0005576">
    <property type="term" value="C:extracellular region"/>
    <property type="evidence" value="ECO:0007669"/>
    <property type="project" value="UniProtKB-SubCell"/>
</dbReference>
<gene>
    <name evidence="5" type="ORF">JD78_02455</name>
</gene>
<protein>
    <submittedName>
        <fullName evidence="5">Hemolysin type calcium-binding protein</fullName>
    </submittedName>
</protein>
<feature type="region of interest" description="Disordered" evidence="3">
    <location>
        <begin position="210"/>
        <end position="268"/>
    </location>
</feature>
<dbReference type="InterPro" id="IPR013207">
    <property type="entry name" value="LGFP"/>
</dbReference>
<keyword evidence="4" id="KW-1133">Transmembrane helix</keyword>
<dbReference type="InterPro" id="IPR011049">
    <property type="entry name" value="Serralysin-like_metalloprot_C"/>
</dbReference>
<comment type="caution">
    <text evidence="5">The sequence shown here is derived from an EMBL/GenBank/DDBJ whole genome shotgun (WGS) entry which is preliminary data.</text>
</comment>
<comment type="subcellular location">
    <subcellularLocation>
        <location evidence="1">Secreted</location>
    </subcellularLocation>
</comment>
<keyword evidence="6" id="KW-1185">Reference proteome</keyword>
<sequence length="626" mass="64790">MAQPNHFHQYFSGDAIMYSTPGAPAAYYVQGPIRAKYAAMNWERSYLGFPTSDPTNVNGGSYNDFQGGSIYHSPATGAHPVTGQTRDLWLAAGGVESTFGYPRSAERPISEGKVQEFVGTTLFTDTNAIAVPCTVMGTSGPDIIVGTAGPDIICALGGDDRVEALGGDDIVFGGPGNDWIDLGEGDDSASGQAGNDVIIGGLGNDTIRGGTGDDRLIGGQGDDDLSGEDGGDVLTGGDGADLLRGGSGDDTLEGDEGDDVLHGDDGHDLLSGGAGTDLIYGGLGEDRLNGDVGDDTLNGGPSKDISQGGSGIDICTEDEESGDMSDCETIRVQGPADAVADMVNAASPSQDAEMLQPIASDQYAAAQSIDSGATTSVMAPSASTNPVLLTSKDASGQTTQLGVQLPDLATSQKATTAQDGTTVYGAENDDSLTVQKLGDESVRFATVISSAAAPTRYEYEMSLPPTARMTRLADGSVEIRGTNGTLIGAVSAPWAKDVNGTGVPTRYEVIGTTLVQVVEHTKMSYAYPVVADPRFTWGWITGTAYFNKKETRLMAGGSYATALALLVFVPGVNFFVLWTVGNVMAWAVSARFYANTCLKVKYGLAFPGPAPTVAVVPGHYKGAWCF</sequence>
<accession>A0A562ISX5</accession>
<dbReference type="EMBL" id="VLKF01000001">
    <property type="protein sequence ID" value="TWH73926.1"/>
    <property type="molecule type" value="Genomic_DNA"/>
</dbReference>
<dbReference type="GO" id="GO:0005509">
    <property type="term" value="F:calcium ion binding"/>
    <property type="evidence" value="ECO:0007669"/>
    <property type="project" value="InterPro"/>
</dbReference>
<keyword evidence="2" id="KW-0964">Secreted</keyword>
<dbReference type="Gene3D" id="2.150.10.10">
    <property type="entry name" value="Serralysin-like metalloprotease, C-terminal"/>
    <property type="match status" value="3"/>
</dbReference>
<dbReference type="PANTHER" id="PTHR38340:SF1">
    <property type="entry name" value="S-LAYER PROTEIN"/>
    <property type="match status" value="1"/>
</dbReference>
<proteinExistence type="predicted"/>
<dbReference type="InterPro" id="IPR050557">
    <property type="entry name" value="RTX_toxin/Mannuronan_C5-epim"/>
</dbReference>
<feature type="compositionally biased region" description="Acidic residues" evidence="3">
    <location>
        <begin position="221"/>
        <end position="231"/>
    </location>
</feature>
<dbReference type="Pfam" id="PF00353">
    <property type="entry name" value="HemolysinCabind"/>
    <property type="match status" value="4"/>
</dbReference>
<keyword evidence="4" id="KW-0812">Transmembrane</keyword>
<dbReference type="AlphaFoldDB" id="A0A562ISX5"/>
<feature type="compositionally biased region" description="Basic and acidic residues" evidence="3">
    <location>
        <begin position="259"/>
        <end position="268"/>
    </location>
</feature>
<keyword evidence="4" id="KW-0472">Membrane</keyword>
<dbReference type="PANTHER" id="PTHR38340">
    <property type="entry name" value="S-LAYER PROTEIN"/>
    <property type="match status" value="1"/>
</dbReference>
<organism evidence="5 6">
    <name type="scientific">Modestobacter roseus</name>
    <dbReference type="NCBI Taxonomy" id="1181884"/>
    <lineage>
        <taxon>Bacteria</taxon>
        <taxon>Bacillati</taxon>
        <taxon>Actinomycetota</taxon>
        <taxon>Actinomycetes</taxon>
        <taxon>Geodermatophilales</taxon>
        <taxon>Geodermatophilaceae</taxon>
        <taxon>Modestobacter</taxon>
    </lineage>
</organism>
<feature type="transmembrane region" description="Helical" evidence="4">
    <location>
        <begin position="559"/>
        <end position="581"/>
    </location>
</feature>
<evidence type="ECO:0000313" key="5">
    <source>
        <dbReference type="EMBL" id="TWH73926.1"/>
    </source>
</evidence>
<dbReference type="Proteomes" id="UP000321490">
    <property type="component" value="Unassembled WGS sequence"/>
</dbReference>
<name>A0A562ISX5_9ACTN</name>
<reference evidence="5 6" key="1">
    <citation type="submission" date="2019-07" db="EMBL/GenBank/DDBJ databases">
        <title>R&amp;d 2014.</title>
        <authorList>
            <person name="Klenk H.-P."/>
        </authorList>
    </citation>
    <scope>NUCLEOTIDE SEQUENCE [LARGE SCALE GENOMIC DNA]</scope>
    <source>
        <strain evidence="5 6">DSM 45764</strain>
    </source>
</reference>
<evidence type="ECO:0000256" key="2">
    <source>
        <dbReference type="ARBA" id="ARBA00022525"/>
    </source>
</evidence>
<evidence type="ECO:0000313" key="6">
    <source>
        <dbReference type="Proteomes" id="UP000321490"/>
    </source>
</evidence>
<dbReference type="InterPro" id="IPR018511">
    <property type="entry name" value="Hemolysin-typ_Ca-bd_CS"/>
</dbReference>
<dbReference type="InterPro" id="IPR001343">
    <property type="entry name" value="Hemolysn_Ca-bd"/>
</dbReference>
<feature type="region of interest" description="Disordered" evidence="3">
    <location>
        <begin position="291"/>
        <end position="311"/>
    </location>
</feature>
<dbReference type="Pfam" id="PF08310">
    <property type="entry name" value="LGFP"/>
    <property type="match status" value="1"/>
</dbReference>